<dbReference type="Proteomes" id="UP000326354">
    <property type="component" value="Chromosome"/>
</dbReference>
<evidence type="ECO:0000259" key="1">
    <source>
        <dbReference type="Pfam" id="PF08909"/>
    </source>
</evidence>
<evidence type="ECO:0000313" key="3">
    <source>
        <dbReference type="Proteomes" id="UP000326354"/>
    </source>
</evidence>
<gene>
    <name evidence="2" type="ORF">UABAM_05469</name>
</gene>
<protein>
    <recommendedName>
        <fullName evidence="1">DUF1854 domain-containing protein</fullName>
    </recommendedName>
</protein>
<proteinExistence type="predicted"/>
<dbReference type="InterPro" id="IPR015005">
    <property type="entry name" value="DUF1854"/>
</dbReference>
<feature type="domain" description="DUF1854" evidence="1">
    <location>
        <begin position="28"/>
        <end position="149"/>
    </location>
</feature>
<dbReference type="AlphaFoldDB" id="A0A5S9F5P7"/>
<dbReference type="Pfam" id="PF08909">
    <property type="entry name" value="DUF1854"/>
    <property type="match status" value="1"/>
</dbReference>
<reference evidence="2 3" key="1">
    <citation type="submission" date="2019-08" db="EMBL/GenBank/DDBJ databases">
        <title>Complete genome sequence of Candidatus Uab amorphum.</title>
        <authorList>
            <person name="Shiratori T."/>
            <person name="Suzuki S."/>
            <person name="Kakizawa Y."/>
            <person name="Ishida K."/>
        </authorList>
    </citation>
    <scope>NUCLEOTIDE SEQUENCE [LARGE SCALE GENOMIC DNA]</scope>
    <source>
        <strain evidence="2 3">SRT547</strain>
    </source>
</reference>
<keyword evidence="3" id="KW-1185">Reference proteome</keyword>
<dbReference type="OrthoDB" id="212426at2"/>
<organism evidence="2 3">
    <name type="scientific">Uabimicrobium amorphum</name>
    <dbReference type="NCBI Taxonomy" id="2596890"/>
    <lineage>
        <taxon>Bacteria</taxon>
        <taxon>Pseudomonadati</taxon>
        <taxon>Planctomycetota</taxon>
        <taxon>Candidatus Uabimicrobiia</taxon>
        <taxon>Candidatus Uabimicrobiales</taxon>
        <taxon>Candidatus Uabimicrobiaceae</taxon>
        <taxon>Candidatus Uabimicrobium</taxon>
    </lineage>
</organism>
<dbReference type="KEGG" id="uam:UABAM_05469"/>
<name>A0A5S9F5P7_UABAM</name>
<dbReference type="EMBL" id="AP019860">
    <property type="protein sequence ID" value="BBM87066.1"/>
    <property type="molecule type" value="Genomic_DNA"/>
</dbReference>
<evidence type="ECO:0000313" key="2">
    <source>
        <dbReference type="EMBL" id="BBM87066.1"/>
    </source>
</evidence>
<dbReference type="RefSeq" id="WP_151971098.1">
    <property type="nucleotide sequence ID" value="NZ_AP019860.1"/>
</dbReference>
<accession>A0A5S9F5P7</accession>
<sequence length="152" mass="18248">MNFRLLKKHGKVYIQFEKQQEKLAKILWARPLTGRWKEISIVDEKKKEIIFLDSLNSIPTESRQIAKDELIRNYFLPKIIKVFETKSHRSCRYWHVETEKGPRKFLMKNPNRDFLCISQDNIILRDHIGNCYEIVSFRKLDRSSKNAINKII</sequence>